<dbReference type="Gene3D" id="3.60.110.10">
    <property type="entry name" value="Carbon-nitrogen hydrolase"/>
    <property type="match status" value="1"/>
</dbReference>
<dbReference type="EMBL" id="JAEHOE010000215">
    <property type="protein sequence ID" value="KAG2482539.1"/>
    <property type="molecule type" value="Genomic_DNA"/>
</dbReference>
<dbReference type="InterPro" id="IPR044149">
    <property type="entry name" value="Nitrilases_CHs"/>
</dbReference>
<organism evidence="4 5">
    <name type="scientific">Edaphochlamys debaryana</name>
    <dbReference type="NCBI Taxonomy" id="47281"/>
    <lineage>
        <taxon>Eukaryota</taxon>
        <taxon>Viridiplantae</taxon>
        <taxon>Chlorophyta</taxon>
        <taxon>core chlorophytes</taxon>
        <taxon>Chlorophyceae</taxon>
        <taxon>CS clade</taxon>
        <taxon>Chlamydomonadales</taxon>
        <taxon>Chlamydomonadales incertae sedis</taxon>
        <taxon>Edaphochlamys</taxon>
    </lineage>
</organism>
<comment type="similarity">
    <text evidence="1">Belongs to the carbon-nitrogen hydrolase superfamily. Nitrilase family.</text>
</comment>
<dbReference type="InterPro" id="IPR036526">
    <property type="entry name" value="C-N_Hydrolase_sf"/>
</dbReference>
<dbReference type="GO" id="GO:0018822">
    <property type="term" value="F:nitrile hydratase activity"/>
    <property type="evidence" value="ECO:0007669"/>
    <property type="project" value="TreeGrafter"/>
</dbReference>
<keyword evidence="5" id="KW-1185">Reference proteome</keyword>
<protein>
    <recommendedName>
        <fullName evidence="3">CN hydrolase domain-containing protein</fullName>
    </recommendedName>
</protein>
<evidence type="ECO:0000313" key="4">
    <source>
        <dbReference type="EMBL" id="KAG2482539.1"/>
    </source>
</evidence>
<feature type="region of interest" description="Disordered" evidence="2">
    <location>
        <begin position="303"/>
        <end position="333"/>
    </location>
</feature>
<comment type="caution">
    <text evidence="4">The sequence shown here is derived from an EMBL/GenBank/DDBJ whole genome shotgun (WGS) entry which is preliminary data.</text>
</comment>
<name>A0A835XLR5_9CHLO</name>
<feature type="domain" description="CN hydrolase" evidence="3">
    <location>
        <begin position="54"/>
        <end position="195"/>
    </location>
</feature>
<evidence type="ECO:0000313" key="5">
    <source>
        <dbReference type="Proteomes" id="UP000612055"/>
    </source>
</evidence>
<gene>
    <name evidence="4" type="ORF">HYH03_018530</name>
</gene>
<dbReference type="PANTHER" id="PTHR46044">
    <property type="entry name" value="NITRILASE"/>
    <property type="match status" value="1"/>
</dbReference>
<dbReference type="Pfam" id="PF00795">
    <property type="entry name" value="CN_hydrolase"/>
    <property type="match status" value="1"/>
</dbReference>
<reference evidence="4" key="1">
    <citation type="journal article" date="2020" name="bioRxiv">
        <title>Comparative genomics of Chlamydomonas.</title>
        <authorList>
            <person name="Craig R.J."/>
            <person name="Hasan A.R."/>
            <person name="Ness R.W."/>
            <person name="Keightley P.D."/>
        </authorList>
    </citation>
    <scope>NUCLEOTIDE SEQUENCE</scope>
    <source>
        <strain evidence="4">CCAP 11/70</strain>
    </source>
</reference>
<dbReference type="SUPFAM" id="SSF56317">
    <property type="entry name" value="Carbon-nitrogen hydrolase"/>
    <property type="match status" value="1"/>
</dbReference>
<dbReference type="InterPro" id="IPR003010">
    <property type="entry name" value="C-N_Hydrolase"/>
</dbReference>
<dbReference type="OrthoDB" id="1925350at2759"/>
<accession>A0A835XLR5</accession>
<dbReference type="PANTHER" id="PTHR46044:SF1">
    <property type="entry name" value="CN HYDROLASE DOMAIN-CONTAINING PROTEIN"/>
    <property type="match status" value="1"/>
</dbReference>
<proteinExistence type="inferred from homology"/>
<evidence type="ECO:0000259" key="3">
    <source>
        <dbReference type="Pfam" id="PF00795"/>
    </source>
</evidence>
<evidence type="ECO:0000256" key="2">
    <source>
        <dbReference type="SAM" id="MobiDB-lite"/>
    </source>
</evidence>
<evidence type="ECO:0000256" key="1">
    <source>
        <dbReference type="ARBA" id="ARBA00008129"/>
    </source>
</evidence>
<dbReference type="AlphaFoldDB" id="A0A835XLR5"/>
<dbReference type="GO" id="GO:0051410">
    <property type="term" value="P:detoxification of nitrogen compound"/>
    <property type="evidence" value="ECO:0007669"/>
    <property type="project" value="TreeGrafter"/>
</dbReference>
<dbReference type="Proteomes" id="UP000612055">
    <property type="component" value="Unassembled WGS sequence"/>
</dbReference>
<dbReference type="GO" id="GO:0000257">
    <property type="term" value="F:nitrilase activity"/>
    <property type="evidence" value="ECO:0007669"/>
    <property type="project" value="TreeGrafter"/>
</dbReference>
<sequence length="333" mass="36383">MPKSIEKACKFIKSAGKAGLKLVLFPEIRGDGGDLRPIMECAKEARINVALPINERMWWSFGDGSDLVVADLPEVGRVCGLLCWENYMTLARYTMMAQGCEFWMAPTQDIGNHWAASMQGIAREARAFVLTIGQMLRPPVAAASPIGNVSVPGMLVSWSQNMLNSFKMVQSIGVGEYMMDGGGMIANPEGVAIAGPVYSSCNYCMKDNYTYSVEWAKDGCPFPYRGPEAAGVAPCTFVRVEGVDTDREFVLGNLVSRGEVFRKKLYQDAVGNYARPDIWSVTWHNAPRDIMFSDLPVTTDGLRGYDTAGTPQFDAQGDADPNGPIKLDGDTEL</sequence>